<feature type="coiled-coil region" evidence="1">
    <location>
        <begin position="110"/>
        <end position="156"/>
    </location>
</feature>
<sequence length="680" mass="75586">MQNSSSFKDKLAARQTLANIEAKFRKKSNKVSTTNQQLMKKYEHEEENFLKNLEKLQKVRQQQQQQNDFGFVKVSKIPTSLKSQSLVLESSTSNKTNDLLGSFCQILQHVNRLRRENEHLKRQVVCFKEMRQMERIRQEKEENQQQILLCENCEKEFKKKNNKSLSIKPPQTNVFQIEKIGCTLVDKSSKKIGLYATCHESNLSTKTTTTGNNGKFVVADYATAANDASLSSWYSCPKNKNKNLLLSTSGNDDASSSNGNILRNELGQQQTDDAEFKSKIVTASKISISIESASERSSPSTNTTTTTATSKTPEDPSVDVNSAASSPALMSRSFSAYNNNRQSSKNGSSGAGQFLTIPKRSIFRSYGLRSSNSRSIKFSAEEAMIEPGDMVNSQLLTNQTFATSADFSADSVFSLLETTASMNNNSISNNISECLLVANDESSSPDQKNNDEDDDKVSIFAEVQLPDLKSESRQKRLRTLMTNEEFSTVETESFRSTANLTNGLSAPKSKCLSYTSSLLEKFGLRGISKHRSDITATSVNSSCASNPPQLCQSFVYAPSSKIRKENQGELMAKAIVRKRKRKISETDSIASSADESDNPPAAPEKYPKQFDTNADTCELKYQGNFNREKAESQNGNAVHPGSAEILEISPNEKHFFHHGTKAKCMFFSGELPKIEFQDSE</sequence>
<reference evidence="4" key="1">
    <citation type="submission" date="2022-11" db="UniProtKB">
        <authorList>
            <consortium name="WormBaseParasite"/>
        </authorList>
    </citation>
    <scope>IDENTIFICATION</scope>
</reference>
<evidence type="ECO:0000256" key="1">
    <source>
        <dbReference type="SAM" id="Coils"/>
    </source>
</evidence>
<proteinExistence type="predicted"/>
<keyword evidence="1" id="KW-0175">Coiled coil</keyword>
<protein>
    <submittedName>
        <fullName evidence="4">Uncharacterized protein</fullName>
    </submittedName>
</protein>
<accession>A0A915HQB2</accession>
<dbReference type="AlphaFoldDB" id="A0A915HQB2"/>
<dbReference type="Proteomes" id="UP000887565">
    <property type="component" value="Unplaced"/>
</dbReference>
<keyword evidence="3" id="KW-1185">Reference proteome</keyword>
<organism evidence="3 4">
    <name type="scientific">Romanomermis culicivorax</name>
    <name type="common">Nematode worm</name>
    <dbReference type="NCBI Taxonomy" id="13658"/>
    <lineage>
        <taxon>Eukaryota</taxon>
        <taxon>Metazoa</taxon>
        <taxon>Ecdysozoa</taxon>
        <taxon>Nematoda</taxon>
        <taxon>Enoplea</taxon>
        <taxon>Dorylaimia</taxon>
        <taxon>Mermithida</taxon>
        <taxon>Mermithoidea</taxon>
        <taxon>Mermithidae</taxon>
        <taxon>Romanomermis</taxon>
    </lineage>
</organism>
<name>A0A915HQB2_ROMCU</name>
<evidence type="ECO:0000313" key="3">
    <source>
        <dbReference type="Proteomes" id="UP000887565"/>
    </source>
</evidence>
<feature type="compositionally biased region" description="Low complexity" evidence="2">
    <location>
        <begin position="291"/>
        <end position="311"/>
    </location>
</feature>
<feature type="coiled-coil region" evidence="1">
    <location>
        <begin position="39"/>
        <end position="66"/>
    </location>
</feature>
<dbReference type="WBParaSite" id="nRc.2.0.1.t03701-RA">
    <property type="protein sequence ID" value="nRc.2.0.1.t03701-RA"/>
    <property type="gene ID" value="nRc.2.0.1.g03701"/>
</dbReference>
<evidence type="ECO:0000313" key="4">
    <source>
        <dbReference type="WBParaSite" id="nRc.2.0.1.t03701-RA"/>
    </source>
</evidence>
<evidence type="ECO:0000256" key="2">
    <source>
        <dbReference type="SAM" id="MobiDB-lite"/>
    </source>
</evidence>
<feature type="region of interest" description="Disordered" evidence="2">
    <location>
        <begin position="583"/>
        <end position="609"/>
    </location>
</feature>
<feature type="region of interest" description="Disordered" evidence="2">
    <location>
        <begin position="291"/>
        <end position="324"/>
    </location>
</feature>